<keyword evidence="8 9" id="KW-0472">Membrane</keyword>
<dbReference type="Gene3D" id="1.20.1530.20">
    <property type="match status" value="1"/>
</dbReference>
<reference evidence="12" key="1">
    <citation type="submission" date="2014-10" db="EMBL/GenBank/DDBJ databases">
        <authorList>
            <person name="Kuske C.R."/>
            <person name="Challacombe J.F."/>
            <person name="Daligault H.E."/>
            <person name="Davenport K.W."/>
            <person name="Johnson S.L."/>
            <person name="Siddaramappa S."/>
            <person name="Petersen J.M."/>
        </authorList>
    </citation>
    <scope>NUCLEOTIDE SEQUENCE [LARGE SCALE GENOMIC DNA]</scope>
    <source>
        <strain evidence="12">CA97-1460</strain>
    </source>
</reference>
<dbReference type="EMBL" id="CP009654">
    <property type="protein sequence ID" value="APC96322.1"/>
    <property type="molecule type" value="Genomic_DNA"/>
</dbReference>
<evidence type="ECO:0000256" key="9">
    <source>
        <dbReference type="SAM" id="Phobius"/>
    </source>
</evidence>
<feature type="transmembrane region" description="Helical" evidence="9">
    <location>
        <begin position="98"/>
        <end position="122"/>
    </location>
</feature>
<evidence type="ECO:0000256" key="7">
    <source>
        <dbReference type="ARBA" id="ARBA00023065"/>
    </source>
</evidence>
<evidence type="ECO:0000256" key="2">
    <source>
        <dbReference type="ARBA" id="ARBA00022448"/>
    </source>
</evidence>
<keyword evidence="2" id="KW-0813">Transport</keyword>
<gene>
    <name evidence="11" type="ORF">KX01_293</name>
</gene>
<organism evidence="11 12">
    <name type="scientific">Francisella frigiditurris</name>
    <dbReference type="NCBI Taxonomy" id="1542390"/>
    <lineage>
        <taxon>Bacteria</taxon>
        <taxon>Pseudomonadati</taxon>
        <taxon>Pseudomonadota</taxon>
        <taxon>Gammaproteobacteria</taxon>
        <taxon>Thiotrichales</taxon>
        <taxon>Francisellaceae</taxon>
        <taxon>Francisella</taxon>
    </lineage>
</organism>
<dbReference type="GO" id="GO:0005886">
    <property type="term" value="C:plasma membrane"/>
    <property type="evidence" value="ECO:0007669"/>
    <property type="project" value="UniProtKB-SubCell"/>
</dbReference>
<comment type="subcellular location">
    <subcellularLocation>
        <location evidence="1">Cell membrane</location>
        <topology evidence="1">Multi-pass membrane protein</topology>
    </subcellularLocation>
</comment>
<feature type="domain" description="Cation/H+ exchanger transmembrane" evidence="10">
    <location>
        <begin position="16"/>
        <end position="399"/>
    </location>
</feature>
<dbReference type="GO" id="GO:0015297">
    <property type="term" value="F:antiporter activity"/>
    <property type="evidence" value="ECO:0007669"/>
    <property type="project" value="UniProtKB-KW"/>
</dbReference>
<feature type="transmembrane region" description="Helical" evidence="9">
    <location>
        <begin position="227"/>
        <end position="244"/>
    </location>
</feature>
<keyword evidence="3" id="KW-0050">Antiport</keyword>
<keyword evidence="7" id="KW-0406">Ion transport</keyword>
<evidence type="ECO:0000259" key="10">
    <source>
        <dbReference type="Pfam" id="PF00999"/>
    </source>
</evidence>
<evidence type="ECO:0000313" key="12">
    <source>
        <dbReference type="Proteomes" id="UP000182521"/>
    </source>
</evidence>
<dbReference type="STRING" id="1542390.KX01_293"/>
<evidence type="ECO:0000256" key="6">
    <source>
        <dbReference type="ARBA" id="ARBA00022989"/>
    </source>
</evidence>
<proteinExistence type="predicted"/>
<accession>A0A1J0KRJ6</accession>
<evidence type="ECO:0000256" key="4">
    <source>
        <dbReference type="ARBA" id="ARBA00022475"/>
    </source>
</evidence>
<feature type="transmembrane region" description="Helical" evidence="9">
    <location>
        <begin position="71"/>
        <end position="89"/>
    </location>
</feature>
<keyword evidence="12" id="KW-1185">Reference proteome</keyword>
<feature type="transmembrane region" description="Helical" evidence="9">
    <location>
        <begin position="33"/>
        <end position="51"/>
    </location>
</feature>
<name>A0A1J0KRJ6_9GAMM</name>
<feature type="transmembrane region" description="Helical" evidence="9">
    <location>
        <begin position="305"/>
        <end position="328"/>
    </location>
</feature>
<feature type="transmembrane region" description="Helical" evidence="9">
    <location>
        <begin position="340"/>
        <end position="364"/>
    </location>
</feature>
<feature type="transmembrane region" description="Helical" evidence="9">
    <location>
        <begin position="6"/>
        <end position="26"/>
    </location>
</feature>
<dbReference type="PANTHER" id="PTHR32507">
    <property type="entry name" value="NA(+)/H(+) ANTIPORTER 1"/>
    <property type="match status" value="1"/>
</dbReference>
<dbReference type="InterPro" id="IPR036291">
    <property type="entry name" value="NAD(P)-bd_dom_sf"/>
</dbReference>
<keyword evidence="6 9" id="KW-1133">Transmembrane helix</keyword>
<keyword evidence="5 9" id="KW-0812">Transmembrane</keyword>
<evidence type="ECO:0000313" key="11">
    <source>
        <dbReference type="EMBL" id="APC96322.1"/>
    </source>
</evidence>
<evidence type="ECO:0000256" key="1">
    <source>
        <dbReference type="ARBA" id="ARBA00004651"/>
    </source>
</evidence>
<dbReference type="OrthoDB" id="570124at2"/>
<feature type="transmembrane region" description="Helical" evidence="9">
    <location>
        <begin position="376"/>
        <end position="399"/>
    </location>
</feature>
<feature type="transmembrane region" description="Helical" evidence="9">
    <location>
        <begin position="196"/>
        <end position="215"/>
    </location>
</feature>
<evidence type="ECO:0000256" key="5">
    <source>
        <dbReference type="ARBA" id="ARBA00022692"/>
    </source>
</evidence>
<dbReference type="RefSeq" id="WP_071663304.1">
    <property type="nucleotide sequence ID" value="NZ_CP009654.1"/>
</dbReference>
<protein>
    <submittedName>
        <fullName evidence="11">Sodium/hydrogen exchanger family protein</fullName>
    </submittedName>
</protein>
<dbReference type="PANTHER" id="PTHR32507:SF0">
    <property type="entry name" value="NA(+)_H(+) ANTIPORTER 2-RELATED"/>
    <property type="match status" value="1"/>
</dbReference>
<sequence>MHSSNYITMSAGLILLFAIVSQYLSWRLKLPSILFLILSGILLGPISEVILSDGFRLVDGNIIFGKALPPFVSICVAIILFEGSLSLNFQKIKHVSRVVFLLITLGIGLTVVLTALFCYKLLGLSMEMSLLVASITCVSGPTVVPPLMRTIRPRKHVASILHWESIIVDPIGALIVVFIMSWLFASANIIGDFIGYIVWACVLGLFSGLAFGYFIGVSFRRHYIPEYLKSFFVLAVTIVSFIITDAIIHGAGLLTVTVAGLVMANMKDLKMSDIVSFKENLSVVLISVLFIVLGADINFSMIKDYWADVLLLFLFLQFILRPIVVFLCTIRSNTTWKERIVLGMVYPRGIVAASVAALVAMKIMKVAPEEADAANTLVFFVFMIIVLTVIFESLFVPFLSRALKVSEPEGKGFLIIGGNKFARELAEVFAKHDIELTITDSSWANVQKCRQLGLNTYYGSPVSLHADWNINLVGIGSMLGLSTSEYVNAVSAVKYVHEFGASNIFVLRTPQKESYKGIGAIETNIANLLFEEGVDYNYLLERLNNGARIKSTNITENYTLDNFLSDNRNAVPLFIVDENGYVQPFVKNRKIKPVTFSLISLSDN</sequence>
<dbReference type="InterPro" id="IPR038770">
    <property type="entry name" value="Na+/solute_symporter_sf"/>
</dbReference>
<feature type="transmembrane region" description="Helical" evidence="9">
    <location>
        <begin position="160"/>
        <end position="184"/>
    </location>
</feature>
<dbReference type="SUPFAM" id="SSF51735">
    <property type="entry name" value="NAD(P)-binding Rossmann-fold domains"/>
    <property type="match status" value="1"/>
</dbReference>
<feature type="transmembrane region" description="Helical" evidence="9">
    <location>
        <begin position="128"/>
        <end position="148"/>
    </location>
</feature>
<evidence type="ECO:0000256" key="8">
    <source>
        <dbReference type="ARBA" id="ARBA00023136"/>
    </source>
</evidence>
<dbReference type="InterPro" id="IPR006153">
    <property type="entry name" value="Cation/H_exchanger_TM"/>
</dbReference>
<keyword evidence="4" id="KW-1003">Cell membrane</keyword>
<feature type="transmembrane region" description="Helical" evidence="9">
    <location>
        <begin position="281"/>
        <end position="299"/>
    </location>
</feature>
<evidence type="ECO:0000256" key="3">
    <source>
        <dbReference type="ARBA" id="ARBA00022449"/>
    </source>
</evidence>
<dbReference type="AlphaFoldDB" id="A0A1J0KRJ6"/>
<dbReference type="KEGG" id="frc:KX01_293"/>
<dbReference type="Pfam" id="PF00999">
    <property type="entry name" value="Na_H_Exchanger"/>
    <property type="match status" value="1"/>
</dbReference>
<dbReference type="GO" id="GO:1902600">
    <property type="term" value="P:proton transmembrane transport"/>
    <property type="evidence" value="ECO:0007669"/>
    <property type="project" value="InterPro"/>
</dbReference>
<dbReference type="Proteomes" id="UP000182521">
    <property type="component" value="Chromosome"/>
</dbReference>